<dbReference type="OrthoDB" id="10448674at2759"/>
<dbReference type="AlphaFoldDB" id="A0A4S2M226"/>
<reference evidence="3 4" key="1">
    <citation type="journal article" date="2019" name="BMC Genomics">
        <title>New insights from Opisthorchis felineus genome: update on genomics of the epidemiologically important liver flukes.</title>
        <authorList>
            <person name="Ershov N.I."/>
            <person name="Mordvinov V.A."/>
            <person name="Prokhortchouk E.B."/>
            <person name="Pakharukova M.Y."/>
            <person name="Gunbin K.V."/>
            <person name="Ustyantsev K."/>
            <person name="Genaev M.A."/>
            <person name="Blinov A.G."/>
            <person name="Mazur A."/>
            <person name="Boulygina E."/>
            <person name="Tsygankova S."/>
            <person name="Khrameeva E."/>
            <person name="Chekanov N."/>
            <person name="Fan G."/>
            <person name="Xiao A."/>
            <person name="Zhang H."/>
            <person name="Xu X."/>
            <person name="Yang H."/>
            <person name="Solovyev V."/>
            <person name="Lee S.M."/>
            <person name="Liu X."/>
            <person name="Afonnikov D.A."/>
            <person name="Skryabin K.G."/>
        </authorList>
    </citation>
    <scope>NUCLEOTIDE SEQUENCE [LARGE SCALE GENOMIC DNA]</scope>
    <source>
        <strain evidence="3">AK-0245</strain>
        <tissue evidence="3">Whole organism</tissue>
    </source>
</reference>
<accession>A0A4S2M226</accession>
<feature type="region of interest" description="Disordered" evidence="2">
    <location>
        <begin position="433"/>
        <end position="489"/>
    </location>
</feature>
<sequence>MLSDLEIRDVTVEVLPNVVRTLRFEMKSRYGSSRQTSVYALNSLFELRKDLDARWLDPLKGMKPVADKCLWIDDDLGQIVFSVYFDISNLKERTFNTYADQLSELKNPVYRNSETDIYIQQLLYSIPEGLKELDEKKFCDVRFEEDTNQAIQLTTTPKVEENNEVTNQEADDNADYETAIHELSAIKITPAKAGGTTGRSVWDLYYEKRLGHAAPVHDVCDLLMNNLHQLEYGCNGPLVACAQEPRNQPATDRTTATLYYRMENVESRETCLANIVQKVSDTINSVVGGAQMTVTSFPEIVKAIKFVLEAGWGTSKITTTALNVTSKVLFELRKDLFSRWFSPLAGVEPFAANCILTKSDRFSSTVLMSAYFNANEKNTAQIAEMERQVRTAADEATGEEETENFIHVFGDLSRAEPGEHEDHVCEFISAESGETAELTDGDNNNGNVVTGTDDNYDSYEEEVDEKDTEETTTEEGTNSEPEVSTDGGVDDLENFIQKLSAIKITPLISAVSSSPWDRLYKKLSNVSTKPYDVCDLLMPTLRTVKLECSAALVACSQEPRNKPADQGTTVTLYYRLPPAELKDTCIQGVVRQVDDSLSDTEDVEYLSVSSVPEDIRAIRYVLRTEWETSKQTGDTPVPTAKVIFDLRKDLFERWLTTSGDIKPLAINCLWTMASISKVMWMSMYFDFEKFAEIEDVEAWIEDVLDQRGDSIASEDYVDNVMDHVLIRPGDQENKFCEFVPEPTNDGTSVATSTPVPTSPIETLDGEIGIELPETNEGTQVSASTTVDLPTVPTTVGKDTLGDLPGISLVTKIPVTEVVATSSPVGTVVSVESVNKSLNEVFLNKSVSDIKLATNESTKQPIHLIVKNLVGDTYGRGSARASATAMSVFATMWMLATVVHNYCDH</sequence>
<feature type="coiled-coil region" evidence="1">
    <location>
        <begin position="375"/>
        <end position="402"/>
    </location>
</feature>
<evidence type="ECO:0000256" key="2">
    <source>
        <dbReference type="SAM" id="MobiDB-lite"/>
    </source>
</evidence>
<feature type="compositionally biased region" description="Acidic residues" evidence="2">
    <location>
        <begin position="454"/>
        <end position="473"/>
    </location>
</feature>
<organism evidence="3 4">
    <name type="scientific">Opisthorchis felineus</name>
    <dbReference type="NCBI Taxonomy" id="147828"/>
    <lineage>
        <taxon>Eukaryota</taxon>
        <taxon>Metazoa</taxon>
        <taxon>Spiralia</taxon>
        <taxon>Lophotrochozoa</taxon>
        <taxon>Platyhelminthes</taxon>
        <taxon>Trematoda</taxon>
        <taxon>Digenea</taxon>
        <taxon>Opisthorchiida</taxon>
        <taxon>Opisthorchiata</taxon>
        <taxon>Opisthorchiidae</taxon>
        <taxon>Opisthorchis</taxon>
    </lineage>
</organism>
<name>A0A4S2M226_OPIFE</name>
<evidence type="ECO:0000313" key="3">
    <source>
        <dbReference type="EMBL" id="TGZ67807.1"/>
    </source>
</evidence>
<gene>
    <name evidence="3" type="ORF">CRM22_004592</name>
</gene>
<dbReference type="Proteomes" id="UP000308267">
    <property type="component" value="Unassembled WGS sequence"/>
</dbReference>
<evidence type="ECO:0000313" key="4">
    <source>
        <dbReference type="Proteomes" id="UP000308267"/>
    </source>
</evidence>
<dbReference type="EMBL" id="SJOL01006399">
    <property type="protein sequence ID" value="TGZ67807.1"/>
    <property type="molecule type" value="Genomic_DNA"/>
</dbReference>
<protein>
    <submittedName>
        <fullName evidence="3">Uncharacterized protein</fullName>
    </submittedName>
</protein>
<evidence type="ECO:0000256" key="1">
    <source>
        <dbReference type="SAM" id="Coils"/>
    </source>
</evidence>
<comment type="caution">
    <text evidence="3">The sequence shown here is derived from an EMBL/GenBank/DDBJ whole genome shotgun (WGS) entry which is preliminary data.</text>
</comment>
<keyword evidence="4" id="KW-1185">Reference proteome</keyword>
<feature type="compositionally biased region" description="Low complexity" evidence="2">
    <location>
        <begin position="441"/>
        <end position="453"/>
    </location>
</feature>
<proteinExistence type="predicted"/>
<keyword evidence="1" id="KW-0175">Coiled coil</keyword>